<dbReference type="InterPro" id="IPR050189">
    <property type="entry name" value="MFS_Efflux_Transporters"/>
</dbReference>
<evidence type="ECO:0000256" key="2">
    <source>
        <dbReference type="ARBA" id="ARBA00022475"/>
    </source>
</evidence>
<feature type="transmembrane region" description="Helical" evidence="6">
    <location>
        <begin position="40"/>
        <end position="60"/>
    </location>
</feature>
<dbReference type="Gene3D" id="1.20.1250.20">
    <property type="entry name" value="MFS general substrate transporter like domains"/>
    <property type="match status" value="1"/>
</dbReference>
<name>A0A4R3UU47_ROSSA</name>
<dbReference type="InterPro" id="IPR020846">
    <property type="entry name" value="MFS_dom"/>
</dbReference>
<accession>A0A4R3UU47</accession>
<feature type="transmembrane region" description="Helical" evidence="6">
    <location>
        <begin position="72"/>
        <end position="91"/>
    </location>
</feature>
<dbReference type="PRINTS" id="PR01035">
    <property type="entry name" value="TCRTETA"/>
</dbReference>
<evidence type="ECO:0000256" key="4">
    <source>
        <dbReference type="ARBA" id="ARBA00022989"/>
    </source>
</evidence>
<keyword evidence="9" id="KW-1185">Reference proteome</keyword>
<comment type="subcellular location">
    <subcellularLocation>
        <location evidence="1">Cell membrane</location>
        <topology evidence="1">Multi-pass membrane protein</topology>
    </subcellularLocation>
</comment>
<reference evidence="8 9" key="1">
    <citation type="submission" date="2019-03" db="EMBL/GenBank/DDBJ databases">
        <title>Genomic Encyclopedia of Type Strains, Phase IV (KMG-IV): sequencing the most valuable type-strain genomes for metagenomic binning, comparative biology and taxonomic classification.</title>
        <authorList>
            <person name="Goeker M."/>
        </authorList>
    </citation>
    <scope>NUCLEOTIDE SEQUENCE [LARGE SCALE GENOMIC DNA]</scope>
    <source>
        <strain evidence="8 9">DSM 654</strain>
    </source>
</reference>
<evidence type="ECO:0000313" key="8">
    <source>
        <dbReference type="EMBL" id="TCU94642.1"/>
    </source>
</evidence>
<dbReference type="PANTHER" id="PTHR43124">
    <property type="entry name" value="PURINE EFFLUX PUMP PBUE"/>
    <property type="match status" value="1"/>
</dbReference>
<evidence type="ECO:0000259" key="7">
    <source>
        <dbReference type="PROSITE" id="PS50850"/>
    </source>
</evidence>
<dbReference type="InterPro" id="IPR036259">
    <property type="entry name" value="MFS_trans_sf"/>
</dbReference>
<dbReference type="SUPFAM" id="SSF103473">
    <property type="entry name" value="MFS general substrate transporter"/>
    <property type="match status" value="1"/>
</dbReference>
<feature type="transmembrane region" description="Helical" evidence="6">
    <location>
        <begin position="212"/>
        <end position="237"/>
    </location>
</feature>
<comment type="caution">
    <text evidence="8">The sequence shown here is derived from an EMBL/GenBank/DDBJ whole genome shotgun (WGS) entry which is preliminary data.</text>
</comment>
<sequence>MLLLGAIVFVVALGYGAGLPLLQLYLRQYLGAATPSALAWHVGILGGVYTFALFLFAPLWGRLSDRYGRTAVLAAGFAAFLVGEAAAALAPNLGVVYAARLLAGAGAAAIVPTAQAYIADVSTPVVRSRRFVLLGSASFVGFLAGPPFGSWIAGPVMGMPVGRMAGMINWPALGVALGGLPLLLLARWGLGRVRAMASGETSRQVSRERRRFVRASMGVALLASFAVGTFEVGFTLFGGQTLGLASGTMALMFVTCSLAMLAAQSTLLLQEVRRRINQRWVAAAFGAAALALTFTSRVPDAAALGLLIAVVSTGVGMIGPVLSYELLERHDAARGALLGGQAAAGNLGQALGSVSAGLLFAWQPVAPFWAAALVLVLGAGVALAFWGPARDGEIASGLRNRSDDDG</sequence>
<keyword evidence="5 6" id="KW-0472">Membrane</keyword>
<dbReference type="AlphaFoldDB" id="A0A4R3UU47"/>
<feature type="transmembrane region" description="Helical" evidence="6">
    <location>
        <begin position="172"/>
        <end position="191"/>
    </location>
</feature>
<dbReference type="GO" id="GO:0005886">
    <property type="term" value="C:plasma membrane"/>
    <property type="evidence" value="ECO:0007669"/>
    <property type="project" value="UniProtKB-SubCell"/>
</dbReference>
<evidence type="ECO:0000256" key="6">
    <source>
        <dbReference type="SAM" id="Phobius"/>
    </source>
</evidence>
<organism evidence="8 9">
    <name type="scientific">Roseateles saccharophilus</name>
    <name type="common">Pseudomonas saccharophila</name>
    <dbReference type="NCBI Taxonomy" id="304"/>
    <lineage>
        <taxon>Bacteria</taxon>
        <taxon>Pseudomonadati</taxon>
        <taxon>Pseudomonadota</taxon>
        <taxon>Betaproteobacteria</taxon>
        <taxon>Burkholderiales</taxon>
        <taxon>Sphaerotilaceae</taxon>
        <taxon>Roseateles</taxon>
    </lineage>
</organism>
<keyword evidence="3 6" id="KW-0812">Transmembrane</keyword>
<dbReference type="InterPro" id="IPR011701">
    <property type="entry name" value="MFS"/>
</dbReference>
<keyword evidence="2" id="KW-1003">Cell membrane</keyword>
<dbReference type="Pfam" id="PF07690">
    <property type="entry name" value="MFS_1"/>
    <property type="match status" value="1"/>
</dbReference>
<proteinExistence type="predicted"/>
<dbReference type="Proteomes" id="UP000295110">
    <property type="component" value="Unassembled WGS sequence"/>
</dbReference>
<keyword evidence="4 6" id="KW-1133">Transmembrane helix</keyword>
<feature type="domain" description="Major facilitator superfamily (MFS) profile" evidence="7">
    <location>
        <begin position="1"/>
        <end position="390"/>
    </location>
</feature>
<feature type="transmembrane region" description="Helical" evidence="6">
    <location>
        <begin position="249"/>
        <end position="268"/>
    </location>
</feature>
<feature type="transmembrane region" description="Helical" evidence="6">
    <location>
        <begin position="304"/>
        <end position="324"/>
    </location>
</feature>
<gene>
    <name evidence="8" type="ORF">EV671_101664</name>
</gene>
<feature type="transmembrane region" description="Helical" evidence="6">
    <location>
        <begin position="131"/>
        <end position="152"/>
    </location>
</feature>
<feature type="transmembrane region" description="Helical" evidence="6">
    <location>
        <begin position="368"/>
        <end position="389"/>
    </location>
</feature>
<dbReference type="EMBL" id="SMBU01000016">
    <property type="protein sequence ID" value="TCU94642.1"/>
    <property type="molecule type" value="Genomic_DNA"/>
</dbReference>
<dbReference type="PANTHER" id="PTHR43124:SF3">
    <property type="entry name" value="CHLORAMPHENICOL EFFLUX PUMP RV0191"/>
    <property type="match status" value="1"/>
</dbReference>
<evidence type="ECO:0000256" key="3">
    <source>
        <dbReference type="ARBA" id="ARBA00022692"/>
    </source>
</evidence>
<dbReference type="PROSITE" id="PS50850">
    <property type="entry name" value="MFS"/>
    <property type="match status" value="1"/>
</dbReference>
<dbReference type="InterPro" id="IPR001958">
    <property type="entry name" value="Tet-R_TetA/multi-R_MdtG-like"/>
</dbReference>
<evidence type="ECO:0000256" key="1">
    <source>
        <dbReference type="ARBA" id="ARBA00004651"/>
    </source>
</evidence>
<evidence type="ECO:0000313" key="9">
    <source>
        <dbReference type="Proteomes" id="UP000295110"/>
    </source>
</evidence>
<dbReference type="GO" id="GO:0022857">
    <property type="term" value="F:transmembrane transporter activity"/>
    <property type="evidence" value="ECO:0007669"/>
    <property type="project" value="InterPro"/>
</dbReference>
<evidence type="ECO:0000256" key="5">
    <source>
        <dbReference type="ARBA" id="ARBA00023136"/>
    </source>
</evidence>
<dbReference type="OrthoDB" id="65739at2"/>
<protein>
    <submittedName>
        <fullName evidence="8">Putative MFS family arabinose efflux permease</fullName>
    </submittedName>
</protein>
<feature type="transmembrane region" description="Helical" evidence="6">
    <location>
        <begin position="97"/>
        <end position="119"/>
    </location>
</feature>